<feature type="domain" description="Sulfatase N-terminal" evidence="2">
    <location>
        <begin position="10"/>
        <end position="76"/>
    </location>
</feature>
<evidence type="ECO:0000313" key="3">
    <source>
        <dbReference type="EMBL" id="TWT84637.1"/>
    </source>
</evidence>
<gene>
    <name evidence="3" type="ORF">CA13_61170</name>
</gene>
<comment type="similarity">
    <text evidence="1">Belongs to the sulfatase family.</text>
</comment>
<evidence type="ECO:0000256" key="1">
    <source>
        <dbReference type="ARBA" id="ARBA00008779"/>
    </source>
</evidence>
<dbReference type="AlphaFoldDB" id="A0A5C5ZBW4"/>
<dbReference type="Pfam" id="PF00884">
    <property type="entry name" value="Sulfatase"/>
    <property type="match status" value="1"/>
</dbReference>
<dbReference type="PANTHER" id="PTHR42693">
    <property type="entry name" value="ARYLSULFATASE FAMILY MEMBER"/>
    <property type="match status" value="1"/>
</dbReference>
<dbReference type="Gene3D" id="3.40.720.10">
    <property type="entry name" value="Alkaline Phosphatase, subunit A"/>
    <property type="match status" value="1"/>
</dbReference>
<reference evidence="3 4" key="1">
    <citation type="submission" date="2019-02" db="EMBL/GenBank/DDBJ databases">
        <title>Deep-cultivation of Planctomycetes and their phenomic and genomic characterization uncovers novel biology.</title>
        <authorList>
            <person name="Wiegand S."/>
            <person name="Jogler M."/>
            <person name="Boedeker C."/>
            <person name="Pinto D."/>
            <person name="Vollmers J."/>
            <person name="Rivas-Marin E."/>
            <person name="Kohn T."/>
            <person name="Peeters S.H."/>
            <person name="Heuer A."/>
            <person name="Rast P."/>
            <person name="Oberbeckmann S."/>
            <person name="Bunk B."/>
            <person name="Jeske O."/>
            <person name="Meyerdierks A."/>
            <person name="Storesund J.E."/>
            <person name="Kallscheuer N."/>
            <person name="Luecker S."/>
            <person name="Lage O.M."/>
            <person name="Pohl T."/>
            <person name="Merkel B.J."/>
            <person name="Hornburger P."/>
            <person name="Mueller R.-W."/>
            <person name="Bruemmer F."/>
            <person name="Labrenz M."/>
            <person name="Spormann A.M."/>
            <person name="Op Den Camp H."/>
            <person name="Overmann J."/>
            <person name="Amann R."/>
            <person name="Jetten M.S.M."/>
            <person name="Mascher T."/>
            <person name="Medema M.H."/>
            <person name="Devos D.P."/>
            <person name="Kaster A.-K."/>
            <person name="Ovreas L."/>
            <person name="Rohde M."/>
            <person name="Galperin M.Y."/>
            <person name="Jogler C."/>
        </authorList>
    </citation>
    <scope>NUCLEOTIDE SEQUENCE [LARGE SCALE GENOMIC DNA]</scope>
    <source>
        <strain evidence="3 4">CA13</strain>
    </source>
</reference>
<dbReference type="InterPro" id="IPR050738">
    <property type="entry name" value="Sulfatase"/>
</dbReference>
<protein>
    <submittedName>
        <fullName evidence="3">Sulfatase</fullName>
    </submittedName>
</protein>
<proteinExistence type="inferred from homology"/>
<name>A0A5C5ZBW4_9BACT</name>
<dbReference type="GO" id="GO:0004065">
    <property type="term" value="F:arylsulfatase activity"/>
    <property type="evidence" value="ECO:0007669"/>
    <property type="project" value="TreeGrafter"/>
</dbReference>
<dbReference type="RefSeq" id="WP_146402454.1">
    <property type="nucleotide sequence ID" value="NZ_SJPJ01000001.1"/>
</dbReference>
<dbReference type="InterPro" id="IPR000917">
    <property type="entry name" value="Sulfatase_N"/>
</dbReference>
<dbReference type="InterPro" id="IPR017850">
    <property type="entry name" value="Alkaline_phosphatase_core_sf"/>
</dbReference>
<dbReference type="OrthoDB" id="9803751at2"/>
<organism evidence="3 4">
    <name type="scientific">Novipirellula herctigrandis</name>
    <dbReference type="NCBI Taxonomy" id="2527986"/>
    <lineage>
        <taxon>Bacteria</taxon>
        <taxon>Pseudomonadati</taxon>
        <taxon>Planctomycetota</taxon>
        <taxon>Planctomycetia</taxon>
        <taxon>Pirellulales</taxon>
        <taxon>Pirellulaceae</taxon>
        <taxon>Novipirellula</taxon>
    </lineage>
</organism>
<evidence type="ECO:0000259" key="2">
    <source>
        <dbReference type="Pfam" id="PF00884"/>
    </source>
</evidence>
<sequence>MQPSADNWLPGYYDHIAEKERELADVLELLDKHELDQNTVFIYSSDHGNGPGAKFTIDDCGLNVPFIVRWPGKIKPG</sequence>
<comment type="caution">
    <text evidence="3">The sequence shown here is derived from an EMBL/GenBank/DDBJ whole genome shotgun (WGS) entry which is preliminary data.</text>
</comment>
<accession>A0A5C5ZBW4</accession>
<dbReference type="Proteomes" id="UP000315010">
    <property type="component" value="Unassembled WGS sequence"/>
</dbReference>
<dbReference type="PANTHER" id="PTHR42693:SF33">
    <property type="entry name" value="ARYLSULFATASE"/>
    <property type="match status" value="1"/>
</dbReference>
<evidence type="ECO:0000313" key="4">
    <source>
        <dbReference type="Proteomes" id="UP000315010"/>
    </source>
</evidence>
<keyword evidence="4" id="KW-1185">Reference proteome</keyword>
<dbReference type="SUPFAM" id="SSF53649">
    <property type="entry name" value="Alkaline phosphatase-like"/>
    <property type="match status" value="1"/>
</dbReference>
<dbReference type="EMBL" id="SJPJ01000001">
    <property type="protein sequence ID" value="TWT84637.1"/>
    <property type="molecule type" value="Genomic_DNA"/>
</dbReference>